<evidence type="ECO:0000313" key="5">
    <source>
        <dbReference type="Proteomes" id="UP001501175"/>
    </source>
</evidence>
<keyword evidence="1" id="KW-0560">Oxidoreductase</keyword>
<dbReference type="Pfam" id="PF22725">
    <property type="entry name" value="GFO_IDH_MocA_C3"/>
    <property type="match status" value="1"/>
</dbReference>
<protein>
    <recommendedName>
        <fullName evidence="6">Gfo/Idh/MocA family oxidoreductase</fullName>
    </recommendedName>
</protein>
<dbReference type="Proteomes" id="UP001501175">
    <property type="component" value="Unassembled WGS sequence"/>
</dbReference>
<evidence type="ECO:0000256" key="1">
    <source>
        <dbReference type="ARBA" id="ARBA00023002"/>
    </source>
</evidence>
<dbReference type="InterPro" id="IPR055170">
    <property type="entry name" value="GFO_IDH_MocA-like_dom"/>
</dbReference>
<dbReference type="InterPro" id="IPR000683">
    <property type="entry name" value="Gfo/Idh/MocA-like_OxRdtase_N"/>
</dbReference>
<dbReference type="InterPro" id="IPR050463">
    <property type="entry name" value="Gfo/Idh/MocA_oxidrdct_glycsds"/>
</dbReference>
<evidence type="ECO:0000313" key="4">
    <source>
        <dbReference type="EMBL" id="GAA4457501.1"/>
    </source>
</evidence>
<feature type="domain" description="GFO/IDH/MocA-like oxidoreductase" evidence="3">
    <location>
        <begin position="171"/>
        <end position="289"/>
    </location>
</feature>
<name>A0ABP8MZC5_9BACT</name>
<accession>A0ABP8MZC5</accession>
<evidence type="ECO:0000259" key="3">
    <source>
        <dbReference type="Pfam" id="PF22725"/>
    </source>
</evidence>
<dbReference type="Pfam" id="PF01408">
    <property type="entry name" value="GFO_IDH_MocA"/>
    <property type="match status" value="1"/>
</dbReference>
<dbReference type="RefSeq" id="WP_345244506.1">
    <property type="nucleotide sequence ID" value="NZ_BAABHD010000029.1"/>
</dbReference>
<comment type="caution">
    <text evidence="4">The sequence shown here is derived from an EMBL/GenBank/DDBJ whole genome shotgun (WGS) entry which is preliminary data.</text>
</comment>
<dbReference type="Gene3D" id="3.40.50.720">
    <property type="entry name" value="NAD(P)-binding Rossmann-like Domain"/>
    <property type="match status" value="1"/>
</dbReference>
<dbReference type="EMBL" id="BAABHD010000029">
    <property type="protein sequence ID" value="GAA4457501.1"/>
    <property type="molecule type" value="Genomic_DNA"/>
</dbReference>
<dbReference type="Gene3D" id="3.30.360.10">
    <property type="entry name" value="Dihydrodipicolinate Reductase, domain 2"/>
    <property type="match status" value="1"/>
</dbReference>
<proteinExistence type="predicted"/>
<reference evidence="5" key="1">
    <citation type="journal article" date="2019" name="Int. J. Syst. Evol. Microbiol.">
        <title>The Global Catalogue of Microorganisms (GCM) 10K type strain sequencing project: providing services to taxonomists for standard genome sequencing and annotation.</title>
        <authorList>
            <consortium name="The Broad Institute Genomics Platform"/>
            <consortium name="The Broad Institute Genome Sequencing Center for Infectious Disease"/>
            <person name="Wu L."/>
            <person name="Ma J."/>
        </authorList>
    </citation>
    <scope>NUCLEOTIDE SEQUENCE [LARGE SCALE GENOMIC DNA]</scope>
    <source>
        <strain evidence="5">JCM 17927</strain>
    </source>
</reference>
<keyword evidence="5" id="KW-1185">Reference proteome</keyword>
<evidence type="ECO:0000259" key="2">
    <source>
        <dbReference type="Pfam" id="PF01408"/>
    </source>
</evidence>
<evidence type="ECO:0008006" key="6">
    <source>
        <dbReference type="Google" id="ProtNLM"/>
    </source>
</evidence>
<dbReference type="InterPro" id="IPR036291">
    <property type="entry name" value="NAD(P)-bd_dom_sf"/>
</dbReference>
<dbReference type="PANTHER" id="PTHR43818:SF11">
    <property type="entry name" value="BCDNA.GH03377"/>
    <property type="match status" value="1"/>
</dbReference>
<dbReference type="SUPFAM" id="SSF51735">
    <property type="entry name" value="NAD(P)-binding Rossmann-fold domains"/>
    <property type="match status" value="1"/>
</dbReference>
<dbReference type="SUPFAM" id="SSF55347">
    <property type="entry name" value="Glyceraldehyde-3-phosphate dehydrogenase-like, C-terminal domain"/>
    <property type="match status" value="1"/>
</dbReference>
<gene>
    <name evidence="4" type="ORF">GCM10023189_28300</name>
</gene>
<feature type="domain" description="Gfo/Idh/MocA-like oxidoreductase N-terminal" evidence="2">
    <location>
        <begin position="32"/>
        <end position="150"/>
    </location>
</feature>
<dbReference type="PANTHER" id="PTHR43818">
    <property type="entry name" value="BCDNA.GH03377"/>
    <property type="match status" value="1"/>
</dbReference>
<sequence length="370" mass="41385">MNSIFSYVGVLTLFLSLAKGQFAIAQPVKKPVRVGVVGLVHSHVHWILGRAKQGDIEIVGIAEPNRDLAERFLKRHNLPMSLVYPTIEEMLDKTKPEAVTDFGKIVDHLKTVQVCAPRGIHVMVEKPLAVSLNHARQMEALAKKHNIHLLTNYETTWYGSNHKAYAMIHGDKAIGDIRKMVVHDGHQGPKEINVNPEFLEWLTDPVENGAGALFDFGCYGANLATWLMKGERPLTVTAITQQIKPDIYPKVDDESVIILTYPKAQAIIQGSWNWPFSRKDMEVYGQTGYVFTVDGTRMRVRLKDDKAEQPLEAAKTDAPAADPFAYLASVVRNETKKEDELSSLKVNMIVMEILDAARQSAKEKKPIALK</sequence>
<organism evidence="4 5">
    <name type="scientific">Nibrella saemangeumensis</name>
    <dbReference type="NCBI Taxonomy" id="1084526"/>
    <lineage>
        <taxon>Bacteria</taxon>
        <taxon>Pseudomonadati</taxon>
        <taxon>Bacteroidota</taxon>
        <taxon>Cytophagia</taxon>
        <taxon>Cytophagales</taxon>
        <taxon>Spirosomataceae</taxon>
        <taxon>Nibrella</taxon>
    </lineage>
</organism>